<name>C4LG21_TOLAT</name>
<evidence type="ECO:0000259" key="9">
    <source>
        <dbReference type="Pfam" id="PF00294"/>
    </source>
</evidence>
<keyword evidence="7" id="KW-0630">Potassium</keyword>
<dbReference type="SUPFAM" id="SSF53613">
    <property type="entry name" value="Ribokinase-like"/>
    <property type="match status" value="1"/>
</dbReference>
<dbReference type="InterPro" id="IPR011877">
    <property type="entry name" value="Ribokinase"/>
</dbReference>
<dbReference type="OrthoDB" id="63083at2"/>
<dbReference type="GO" id="GO:0046872">
    <property type="term" value="F:metal ion binding"/>
    <property type="evidence" value="ECO:0007669"/>
    <property type="project" value="UniProtKB-KW"/>
</dbReference>
<keyword evidence="2" id="KW-0479">Metal-binding</keyword>
<keyword evidence="3" id="KW-0547">Nucleotide-binding</keyword>
<dbReference type="PRINTS" id="PR00990">
    <property type="entry name" value="RIBOKINASE"/>
</dbReference>
<evidence type="ECO:0000256" key="4">
    <source>
        <dbReference type="ARBA" id="ARBA00022777"/>
    </source>
</evidence>
<dbReference type="HOGENOM" id="CLU_027634_2_1_6"/>
<dbReference type="InterPro" id="IPR002139">
    <property type="entry name" value="Ribo/fructo_kinase"/>
</dbReference>
<evidence type="ECO:0000256" key="8">
    <source>
        <dbReference type="ARBA" id="ARBA00023277"/>
    </source>
</evidence>
<dbReference type="EMBL" id="CP001616">
    <property type="protein sequence ID" value="ACQ93538.1"/>
    <property type="molecule type" value="Genomic_DNA"/>
</dbReference>
<dbReference type="STRING" id="595494.Tola_1939"/>
<evidence type="ECO:0000256" key="7">
    <source>
        <dbReference type="ARBA" id="ARBA00022958"/>
    </source>
</evidence>
<keyword evidence="1" id="KW-0808">Transferase</keyword>
<dbReference type="AlphaFoldDB" id="C4LG21"/>
<protein>
    <submittedName>
        <fullName evidence="10">PfkB domain protein</fullName>
    </submittedName>
</protein>
<dbReference type="CDD" id="cd01174">
    <property type="entry name" value="ribokinase"/>
    <property type="match status" value="1"/>
</dbReference>
<dbReference type="KEGG" id="tau:Tola_1939"/>
<reference evidence="11" key="1">
    <citation type="submission" date="2009-05" db="EMBL/GenBank/DDBJ databases">
        <title>Complete sequence of Tolumonas auensis DSM 9187.</title>
        <authorList>
            <consortium name="US DOE Joint Genome Institute"/>
            <person name="Lucas S."/>
            <person name="Copeland A."/>
            <person name="Lapidus A."/>
            <person name="Glavina del Rio T."/>
            <person name="Tice H."/>
            <person name="Bruce D."/>
            <person name="Goodwin L."/>
            <person name="Pitluck S."/>
            <person name="Chertkov O."/>
            <person name="Brettin T."/>
            <person name="Detter J.C."/>
            <person name="Han C."/>
            <person name="Larimer F."/>
            <person name="Land M."/>
            <person name="Hauser L."/>
            <person name="Kyrpides N."/>
            <person name="Mikhailova N."/>
            <person name="Spring S."/>
            <person name="Beller H."/>
        </authorList>
    </citation>
    <scope>NUCLEOTIDE SEQUENCE [LARGE SCALE GENOMIC DNA]</scope>
    <source>
        <strain evidence="11">DSM 9187 / TA4</strain>
    </source>
</reference>
<dbReference type="RefSeq" id="WP_015879006.1">
    <property type="nucleotide sequence ID" value="NC_012691.1"/>
</dbReference>
<keyword evidence="6" id="KW-0460">Magnesium</keyword>
<evidence type="ECO:0000256" key="6">
    <source>
        <dbReference type="ARBA" id="ARBA00022842"/>
    </source>
</evidence>
<evidence type="ECO:0000256" key="2">
    <source>
        <dbReference type="ARBA" id="ARBA00022723"/>
    </source>
</evidence>
<dbReference type="Pfam" id="PF00294">
    <property type="entry name" value="PfkB"/>
    <property type="match status" value="1"/>
</dbReference>
<evidence type="ECO:0000313" key="10">
    <source>
        <dbReference type="EMBL" id="ACQ93538.1"/>
    </source>
</evidence>
<keyword evidence="11" id="KW-1185">Reference proteome</keyword>
<dbReference type="InterPro" id="IPR029056">
    <property type="entry name" value="Ribokinase-like"/>
</dbReference>
<dbReference type="PANTHER" id="PTHR10584">
    <property type="entry name" value="SUGAR KINASE"/>
    <property type="match status" value="1"/>
</dbReference>
<accession>C4LG21</accession>
<organism evidence="10 11">
    <name type="scientific">Tolumonas auensis (strain DSM 9187 / NBRC 110442 / TA 4)</name>
    <dbReference type="NCBI Taxonomy" id="595494"/>
    <lineage>
        <taxon>Bacteria</taxon>
        <taxon>Pseudomonadati</taxon>
        <taxon>Pseudomonadota</taxon>
        <taxon>Gammaproteobacteria</taxon>
        <taxon>Aeromonadales</taxon>
        <taxon>Aeromonadaceae</taxon>
        <taxon>Tolumonas</taxon>
    </lineage>
</organism>
<evidence type="ECO:0000256" key="1">
    <source>
        <dbReference type="ARBA" id="ARBA00022679"/>
    </source>
</evidence>
<dbReference type="Proteomes" id="UP000009073">
    <property type="component" value="Chromosome"/>
</dbReference>
<keyword evidence="5" id="KW-0067">ATP-binding</keyword>
<dbReference type="eggNOG" id="COG0524">
    <property type="taxonomic scope" value="Bacteria"/>
</dbReference>
<gene>
    <name evidence="10" type="ordered locus">Tola_1939</name>
</gene>
<dbReference type="GO" id="GO:0006014">
    <property type="term" value="P:D-ribose metabolic process"/>
    <property type="evidence" value="ECO:0007669"/>
    <property type="project" value="InterPro"/>
</dbReference>
<dbReference type="Gene3D" id="3.40.1190.20">
    <property type="match status" value="1"/>
</dbReference>
<proteinExistence type="predicted"/>
<evidence type="ECO:0000313" key="11">
    <source>
        <dbReference type="Proteomes" id="UP000009073"/>
    </source>
</evidence>
<feature type="domain" description="Carbohydrate kinase PfkB" evidence="9">
    <location>
        <begin position="1"/>
        <end position="285"/>
    </location>
</feature>
<keyword evidence="8" id="KW-0119">Carbohydrate metabolism</keyword>
<keyword evidence="4" id="KW-0418">Kinase</keyword>
<dbReference type="PANTHER" id="PTHR10584:SF166">
    <property type="entry name" value="RIBOKINASE"/>
    <property type="match status" value="1"/>
</dbReference>
<dbReference type="GO" id="GO:0004747">
    <property type="term" value="F:ribokinase activity"/>
    <property type="evidence" value="ECO:0007669"/>
    <property type="project" value="InterPro"/>
</dbReference>
<dbReference type="GO" id="GO:0005524">
    <property type="term" value="F:ATP binding"/>
    <property type="evidence" value="ECO:0007669"/>
    <property type="project" value="UniProtKB-KW"/>
</dbReference>
<dbReference type="InterPro" id="IPR011611">
    <property type="entry name" value="PfkB_dom"/>
</dbReference>
<evidence type="ECO:0000256" key="5">
    <source>
        <dbReference type="ARBA" id="ARBA00022840"/>
    </source>
</evidence>
<sequence length="286" mass="29882">MKKILVVGSLHYDIMVDAHHRPEKGETVIGTGCSYKFGGKGGNQAVSAAKSGVGVKFLGAVGTDDSGKFLLSVLQNNSVDTKFVEVIDGIASGMSVATMDAEGDYGAVVVSNANLRINPNQFDNDDIWADVGMLLLQNEVPELVNLNAAKEAKKRNITVCINAAPAKELSPALQACIDVLVVNGVEARDMSGITVDCLETASKAALKLNQTFPVVVVTAGEHGVAFSESNGTCNSLPAEKVELVSTHGAGDCFMGMFCASMMNGCSLEESVSKANKAAAIHVSRKD</sequence>
<reference evidence="10 11" key="2">
    <citation type="journal article" date="2011" name="Stand. Genomic Sci.">
        <title>Complete genome sequence of Tolumonas auensis type strain (TA 4).</title>
        <authorList>
            <person name="Chertkov O."/>
            <person name="Copeland A."/>
            <person name="Lucas S."/>
            <person name="Lapidus A."/>
            <person name="Berry K.W."/>
            <person name="Detter J.C."/>
            <person name="Del Rio T.G."/>
            <person name="Hammon N."/>
            <person name="Dalin E."/>
            <person name="Tice H."/>
            <person name="Pitluck S."/>
            <person name="Richardson P."/>
            <person name="Bruce D."/>
            <person name="Goodwin L."/>
            <person name="Han C."/>
            <person name="Tapia R."/>
            <person name="Saunders E."/>
            <person name="Schmutz J."/>
            <person name="Brettin T."/>
            <person name="Larimer F."/>
            <person name="Land M."/>
            <person name="Hauser L."/>
            <person name="Spring S."/>
            <person name="Rohde M."/>
            <person name="Kyrpides N.C."/>
            <person name="Ivanova N."/>
            <person name="Goker M."/>
            <person name="Beller H.R."/>
            <person name="Klenk H.P."/>
            <person name="Woyke T."/>
        </authorList>
    </citation>
    <scope>NUCLEOTIDE SEQUENCE [LARGE SCALE GENOMIC DNA]</scope>
    <source>
        <strain evidence="11">DSM 9187 / TA4</strain>
    </source>
</reference>
<evidence type="ECO:0000256" key="3">
    <source>
        <dbReference type="ARBA" id="ARBA00022741"/>
    </source>
</evidence>